<dbReference type="RefSeq" id="WP_054715728.1">
    <property type="nucleotide sequence ID" value="NZ_AZEU01000132.1"/>
</dbReference>
<dbReference type="PATRIC" id="fig|1423769.4.peg.816"/>
<evidence type="ECO:0000256" key="1">
    <source>
        <dbReference type="SAM" id="SignalP"/>
    </source>
</evidence>
<name>A0A0R1QK10_9LACO</name>
<proteinExistence type="predicted"/>
<evidence type="ECO:0000259" key="2">
    <source>
        <dbReference type="Pfam" id="PF13731"/>
    </source>
</evidence>
<evidence type="ECO:0000313" key="3">
    <source>
        <dbReference type="EMBL" id="KRL45200.1"/>
    </source>
</evidence>
<organism evidence="3 4">
    <name type="scientific">Lacticaseibacillus manihotivorans DSM 13343 = JCM 12514</name>
    <dbReference type="NCBI Taxonomy" id="1423769"/>
    <lineage>
        <taxon>Bacteria</taxon>
        <taxon>Bacillati</taxon>
        <taxon>Bacillota</taxon>
        <taxon>Bacilli</taxon>
        <taxon>Lactobacillales</taxon>
        <taxon>Lactobacillaceae</taxon>
        <taxon>Lacticaseibacillus</taxon>
    </lineage>
</organism>
<dbReference type="InterPro" id="IPR027994">
    <property type="entry name" value="WxL_dom"/>
</dbReference>
<reference evidence="3 4" key="1">
    <citation type="journal article" date="2015" name="Genome Announc.">
        <title>Expanding the biotechnology potential of lactobacilli through comparative genomics of 213 strains and associated genera.</title>
        <authorList>
            <person name="Sun Z."/>
            <person name="Harris H.M."/>
            <person name="McCann A."/>
            <person name="Guo C."/>
            <person name="Argimon S."/>
            <person name="Zhang W."/>
            <person name="Yang X."/>
            <person name="Jeffery I.B."/>
            <person name="Cooney J.C."/>
            <person name="Kagawa T.F."/>
            <person name="Liu W."/>
            <person name="Song Y."/>
            <person name="Salvetti E."/>
            <person name="Wrobel A."/>
            <person name="Rasinkangas P."/>
            <person name="Parkhill J."/>
            <person name="Rea M.C."/>
            <person name="O'Sullivan O."/>
            <person name="Ritari J."/>
            <person name="Douillard F.P."/>
            <person name="Paul Ross R."/>
            <person name="Yang R."/>
            <person name="Briner A.E."/>
            <person name="Felis G.E."/>
            <person name="de Vos W.M."/>
            <person name="Barrangou R."/>
            <person name="Klaenhammer T.R."/>
            <person name="Caufield P.W."/>
            <person name="Cui Y."/>
            <person name="Zhang H."/>
            <person name="O'Toole P.W."/>
        </authorList>
    </citation>
    <scope>NUCLEOTIDE SEQUENCE [LARGE SCALE GENOMIC DNA]</scope>
    <source>
        <strain evidence="3 4">DSM 13343</strain>
    </source>
</reference>
<evidence type="ECO:0000313" key="4">
    <source>
        <dbReference type="Proteomes" id="UP000051790"/>
    </source>
</evidence>
<dbReference type="AlphaFoldDB" id="A0A0R1QK10"/>
<gene>
    <name evidence="3" type="ORF">FD01_GL000766</name>
</gene>
<sequence length="195" mass="20938">MKLTPILVAGISAIATIASSNALVHADLVNDTTNATVNVEATKDDNKLYLQSAPDFHFDKVSVADVYKGFDRSQTGTNDLTIIDTRAADRTDAWQLDVTMKPFAEGTDILSRADMNLTTSATPKFEFVSPKLNTTETINLAKATENRGTLTLAGKDIKAELVQQATPTAKAKDGSKYSADLVWTLMPTLKTAAAL</sequence>
<feature type="domain" description="WxL" evidence="2">
    <location>
        <begin position="36"/>
        <end position="186"/>
    </location>
</feature>
<comment type="caution">
    <text evidence="3">The sequence shown here is derived from an EMBL/GenBank/DDBJ whole genome shotgun (WGS) entry which is preliminary data.</text>
</comment>
<dbReference type="Pfam" id="PF13731">
    <property type="entry name" value="WxL"/>
    <property type="match status" value="1"/>
</dbReference>
<dbReference type="EMBL" id="AZEU01000132">
    <property type="protein sequence ID" value="KRL45200.1"/>
    <property type="molecule type" value="Genomic_DNA"/>
</dbReference>
<dbReference type="Proteomes" id="UP000051790">
    <property type="component" value="Unassembled WGS sequence"/>
</dbReference>
<keyword evidence="4" id="KW-1185">Reference proteome</keyword>
<feature type="chain" id="PRO_5006409427" description="WxL domain-containing protein" evidence="1">
    <location>
        <begin position="27"/>
        <end position="195"/>
    </location>
</feature>
<feature type="signal peptide" evidence="1">
    <location>
        <begin position="1"/>
        <end position="26"/>
    </location>
</feature>
<protein>
    <recommendedName>
        <fullName evidence="2">WxL domain-containing protein</fullName>
    </recommendedName>
</protein>
<dbReference type="OrthoDB" id="2243232at2"/>
<accession>A0A0R1QK10</accession>
<keyword evidence="1" id="KW-0732">Signal</keyword>